<comment type="caution">
    <text evidence="1">The sequence shown here is derived from an EMBL/GenBank/DDBJ whole genome shotgun (WGS) entry which is preliminary data.</text>
</comment>
<gene>
    <name evidence="1" type="ORF">LV89_00615</name>
</gene>
<proteinExistence type="predicted"/>
<reference evidence="1 2" key="1">
    <citation type="submission" date="2018-05" db="EMBL/GenBank/DDBJ databases">
        <title>Genomic Encyclopedia of Archaeal and Bacterial Type Strains, Phase II (KMG-II): from individual species to whole genera.</title>
        <authorList>
            <person name="Goeker M."/>
        </authorList>
    </citation>
    <scope>NUCLEOTIDE SEQUENCE [LARGE SCALE GENOMIC DNA]</scope>
    <source>
        <strain evidence="1 2">DSM 22214</strain>
    </source>
</reference>
<dbReference type="RefSeq" id="WP_109741385.1">
    <property type="nucleotide sequence ID" value="NZ_QGGO01000002.1"/>
</dbReference>
<dbReference type="PROSITE" id="PS51257">
    <property type="entry name" value="PROKAR_LIPOPROTEIN"/>
    <property type="match status" value="1"/>
</dbReference>
<evidence type="ECO:0008006" key="3">
    <source>
        <dbReference type="Google" id="ProtNLM"/>
    </source>
</evidence>
<organism evidence="1 2">
    <name type="scientific">Arcicella aurantiaca</name>
    <dbReference type="NCBI Taxonomy" id="591202"/>
    <lineage>
        <taxon>Bacteria</taxon>
        <taxon>Pseudomonadati</taxon>
        <taxon>Bacteroidota</taxon>
        <taxon>Cytophagia</taxon>
        <taxon>Cytophagales</taxon>
        <taxon>Flectobacillaceae</taxon>
        <taxon>Arcicella</taxon>
    </lineage>
</organism>
<accession>A0A316EG36</accession>
<name>A0A316EG36_9BACT</name>
<protein>
    <recommendedName>
        <fullName evidence="3">Lipocalin-like protein</fullName>
    </recommendedName>
</protein>
<dbReference type="EMBL" id="QGGO01000002">
    <property type="protein sequence ID" value="PWK29061.1"/>
    <property type="molecule type" value="Genomic_DNA"/>
</dbReference>
<evidence type="ECO:0000313" key="1">
    <source>
        <dbReference type="EMBL" id="PWK29061.1"/>
    </source>
</evidence>
<evidence type="ECO:0000313" key="2">
    <source>
        <dbReference type="Proteomes" id="UP000245489"/>
    </source>
</evidence>
<dbReference type="Proteomes" id="UP000245489">
    <property type="component" value="Unassembled WGS sequence"/>
</dbReference>
<keyword evidence="2" id="KW-1185">Reference proteome</keyword>
<dbReference type="OrthoDB" id="1493972at2"/>
<sequence>MKKILSIIAISSFIISCKTDPKQDSSSSINGTWKLISGTLIEKGDTTITDYTKDKNAIKIINDTHFSFLNHDLNKGKDSTASFGAGGGKYTLIGDKYTEFLEYCNAREWENNKFEFTVTVKNDTLIQTGIEKIDSIGVNRLNIEKYVKVKI</sequence>
<dbReference type="AlphaFoldDB" id="A0A316EG36"/>